<gene>
    <name evidence="1" type="ORF">GALL_371740</name>
</gene>
<sequence length="55" mass="5416">MVRAFAGDSTMTSLRGADMGTCFREPCTELLLGAAGCCGVMPGAAGSTVTTTGPS</sequence>
<protein>
    <submittedName>
        <fullName evidence="1">Uncharacterized protein</fullName>
    </submittedName>
</protein>
<evidence type="ECO:0000313" key="1">
    <source>
        <dbReference type="EMBL" id="OIQ81067.1"/>
    </source>
</evidence>
<accession>A0A1J5QUA4</accession>
<organism evidence="1">
    <name type="scientific">mine drainage metagenome</name>
    <dbReference type="NCBI Taxonomy" id="410659"/>
    <lineage>
        <taxon>unclassified sequences</taxon>
        <taxon>metagenomes</taxon>
        <taxon>ecological metagenomes</taxon>
    </lineage>
</organism>
<reference evidence="1" key="1">
    <citation type="submission" date="2016-10" db="EMBL/GenBank/DDBJ databases">
        <title>Sequence of Gallionella enrichment culture.</title>
        <authorList>
            <person name="Poehlein A."/>
            <person name="Muehling M."/>
            <person name="Daniel R."/>
        </authorList>
    </citation>
    <scope>NUCLEOTIDE SEQUENCE</scope>
</reference>
<comment type="caution">
    <text evidence="1">The sequence shown here is derived from an EMBL/GenBank/DDBJ whole genome shotgun (WGS) entry which is preliminary data.</text>
</comment>
<dbReference type="EMBL" id="MLJW01000975">
    <property type="protein sequence ID" value="OIQ81067.1"/>
    <property type="molecule type" value="Genomic_DNA"/>
</dbReference>
<proteinExistence type="predicted"/>
<dbReference type="AlphaFoldDB" id="A0A1J5QUA4"/>
<name>A0A1J5QUA4_9ZZZZ</name>